<dbReference type="PANTHER" id="PTHR37422:SF17">
    <property type="entry name" value="O-ANTIGEN LIGASE"/>
    <property type="match status" value="1"/>
</dbReference>
<dbReference type="EMBL" id="FNEO01000004">
    <property type="protein sequence ID" value="SDJ52225.1"/>
    <property type="molecule type" value="Genomic_DNA"/>
</dbReference>
<evidence type="ECO:0000256" key="5">
    <source>
        <dbReference type="SAM" id="Phobius"/>
    </source>
</evidence>
<sequence length="456" mass="50979">MNKSEINYIKLIAIHVGIAFAIFVIPFLSKIYALLIAVFGVYYIISKNNKNNEVLYVSAYLVGAEVFIRMTGGNLNNEYVKTAVSLLMLLGFVLSGFSKNSIVYWFYFLLLIPGMLVTMSNQDLGVEIRKAITFNISGPVCLGLSALYCYQRQLTFKQLQNVVVILGLPIISTLVYLLLYHPTVRDVVTGTQSNFATSGGFGPNQVATVLGLGMFIFFCQLVFMSKSKGMMLLNGFLFVVCSYRAIVTFSRGGVITGFVMIVFILLTAYLFSNGSGKRKLKRIVILSSVLALSVWSYSVFQTSGLITKRYANQDAAGREKADRLGGREQVIGTEFELFKENPIMGVGIGMGKSYREQMLGQEVASHNEITRLLAEHGMFGVVILFILFITPVILFLMHYQNIYFFSFYVFWLLTINHAAMRIAAPAFVYALTLLSIRFEPVEKTVPIEQLETKISI</sequence>
<name>A0A1B9DH78_9FLAO</name>
<evidence type="ECO:0000256" key="4">
    <source>
        <dbReference type="ARBA" id="ARBA00023136"/>
    </source>
</evidence>
<feature type="transmembrane region" description="Helical" evidence="5">
    <location>
        <begin position="201"/>
        <end position="223"/>
    </location>
</feature>
<accession>A0A1B9DH78</accession>
<dbReference type="PANTHER" id="PTHR37422">
    <property type="entry name" value="TEICHURONIC ACID BIOSYNTHESIS PROTEIN TUAE"/>
    <property type="match status" value="1"/>
</dbReference>
<feature type="domain" description="O-antigen ligase-related" evidence="6">
    <location>
        <begin position="236"/>
        <end position="385"/>
    </location>
</feature>
<gene>
    <name evidence="8" type="ORF">FBGL_13445</name>
    <name evidence="7" type="ORF">FGL01_31540</name>
    <name evidence="9" type="ORF">SAMN05192550_2234</name>
</gene>
<comment type="caution">
    <text evidence="8">The sequence shown here is derived from an EMBL/GenBank/DDBJ whole genome shotgun (WGS) entry which is preliminary data.</text>
</comment>
<keyword evidence="3 5" id="KW-1133">Transmembrane helix</keyword>
<evidence type="ECO:0000313" key="11">
    <source>
        <dbReference type="Proteomes" id="UP000182367"/>
    </source>
</evidence>
<feature type="transmembrane region" description="Helical" evidence="5">
    <location>
        <begin position="408"/>
        <end position="431"/>
    </location>
</feature>
<dbReference type="STRING" id="551990.SAMN05192550_2234"/>
<feature type="transmembrane region" description="Helical" evidence="5">
    <location>
        <begin position="253"/>
        <end position="271"/>
    </location>
</feature>
<evidence type="ECO:0000259" key="6">
    <source>
        <dbReference type="Pfam" id="PF04932"/>
    </source>
</evidence>
<dbReference type="Proteomes" id="UP000182367">
    <property type="component" value="Unassembled WGS sequence"/>
</dbReference>
<evidence type="ECO:0000256" key="2">
    <source>
        <dbReference type="ARBA" id="ARBA00022692"/>
    </source>
</evidence>
<organism evidence="8 10">
    <name type="scientific">Flavobacterium glycines</name>
    <dbReference type="NCBI Taxonomy" id="551990"/>
    <lineage>
        <taxon>Bacteria</taxon>
        <taxon>Pseudomonadati</taxon>
        <taxon>Bacteroidota</taxon>
        <taxon>Flavobacteriia</taxon>
        <taxon>Flavobacteriales</taxon>
        <taxon>Flavobacteriaceae</taxon>
        <taxon>Flavobacterium</taxon>
    </lineage>
</organism>
<dbReference type="InterPro" id="IPR051533">
    <property type="entry name" value="WaaL-like"/>
</dbReference>
<dbReference type="Proteomes" id="UP000093226">
    <property type="component" value="Unassembled WGS sequence"/>
</dbReference>
<evidence type="ECO:0000313" key="8">
    <source>
        <dbReference type="EMBL" id="OCB69037.1"/>
    </source>
</evidence>
<keyword evidence="11" id="KW-1185">Reference proteome</keyword>
<dbReference type="Pfam" id="PF04932">
    <property type="entry name" value="Wzy_C"/>
    <property type="match status" value="1"/>
</dbReference>
<evidence type="ECO:0000313" key="12">
    <source>
        <dbReference type="Proteomes" id="UP000321579"/>
    </source>
</evidence>
<keyword evidence="7" id="KW-0436">Ligase</keyword>
<feature type="transmembrane region" description="Helical" evidence="5">
    <location>
        <begin position="283"/>
        <end position="300"/>
    </location>
</feature>
<dbReference type="OrthoDB" id="1118890at2"/>
<feature type="transmembrane region" description="Helical" evidence="5">
    <location>
        <begin position="377"/>
        <end position="396"/>
    </location>
</feature>
<evidence type="ECO:0000256" key="3">
    <source>
        <dbReference type="ARBA" id="ARBA00022989"/>
    </source>
</evidence>
<keyword evidence="2 5" id="KW-0812">Transmembrane</keyword>
<protein>
    <submittedName>
        <fullName evidence="7 9">Ligase</fullName>
    </submittedName>
</protein>
<reference evidence="9 11" key="3">
    <citation type="submission" date="2016-10" db="EMBL/GenBank/DDBJ databases">
        <authorList>
            <person name="Varghese N."/>
            <person name="Submissions S."/>
        </authorList>
    </citation>
    <scope>NUCLEOTIDE SEQUENCE [LARGE SCALE GENOMIC DNA]</scope>
    <source>
        <strain evidence="9 11">Gm-149</strain>
    </source>
</reference>
<dbReference type="Proteomes" id="UP000321579">
    <property type="component" value="Unassembled WGS sequence"/>
</dbReference>
<evidence type="ECO:0000313" key="10">
    <source>
        <dbReference type="Proteomes" id="UP000093226"/>
    </source>
</evidence>
<dbReference type="RefSeq" id="WP_066329234.1">
    <property type="nucleotide sequence ID" value="NZ_BJVF01000012.1"/>
</dbReference>
<proteinExistence type="predicted"/>
<reference evidence="8" key="2">
    <citation type="submission" date="2016-03" db="EMBL/GenBank/DDBJ databases">
        <authorList>
            <person name="Ploux O."/>
        </authorList>
    </citation>
    <scope>NUCLEOTIDE SEQUENCE</scope>
    <source>
        <strain evidence="8">NBRC 105008</strain>
    </source>
</reference>
<dbReference type="EMBL" id="BJVF01000012">
    <property type="protein sequence ID" value="GEL12415.1"/>
    <property type="molecule type" value="Genomic_DNA"/>
</dbReference>
<reference evidence="7 12" key="4">
    <citation type="submission" date="2019-07" db="EMBL/GenBank/DDBJ databases">
        <title>Whole genome shotgun sequence of Flavobacterium glycines NBRC 105008.</title>
        <authorList>
            <person name="Hosoyama A."/>
            <person name="Uohara A."/>
            <person name="Ohji S."/>
            <person name="Ichikawa N."/>
        </authorList>
    </citation>
    <scope>NUCLEOTIDE SEQUENCE [LARGE SCALE GENOMIC DNA]</scope>
    <source>
        <strain evidence="7 12">NBRC 105008</strain>
    </source>
</reference>
<feature type="transmembrane region" description="Helical" evidence="5">
    <location>
        <begin position="12"/>
        <end position="45"/>
    </location>
</feature>
<dbReference type="InterPro" id="IPR007016">
    <property type="entry name" value="O-antigen_ligase-rel_domated"/>
</dbReference>
<evidence type="ECO:0000313" key="9">
    <source>
        <dbReference type="EMBL" id="SDJ52225.1"/>
    </source>
</evidence>
<keyword evidence="4 5" id="KW-0472">Membrane</keyword>
<evidence type="ECO:0000256" key="1">
    <source>
        <dbReference type="ARBA" id="ARBA00004141"/>
    </source>
</evidence>
<dbReference type="GO" id="GO:0016874">
    <property type="term" value="F:ligase activity"/>
    <property type="evidence" value="ECO:0007669"/>
    <property type="project" value="UniProtKB-KW"/>
</dbReference>
<feature type="transmembrane region" description="Helical" evidence="5">
    <location>
        <begin position="162"/>
        <end position="181"/>
    </location>
</feature>
<dbReference type="EMBL" id="LVEO01000026">
    <property type="protein sequence ID" value="OCB69037.1"/>
    <property type="molecule type" value="Genomic_DNA"/>
</dbReference>
<dbReference type="AlphaFoldDB" id="A0A1B9DH78"/>
<reference evidence="10" key="1">
    <citation type="submission" date="2016-03" db="EMBL/GenBank/DDBJ databases">
        <title>Draft genome sequence of Paenibacillus glacialis DSM 22343.</title>
        <authorList>
            <person name="Shin S.-K."/>
            <person name="Yi H."/>
        </authorList>
    </citation>
    <scope>NUCLEOTIDE SEQUENCE [LARGE SCALE GENOMIC DNA]</scope>
    <source>
        <strain evidence="10">NBRC 105008</strain>
    </source>
</reference>
<comment type="subcellular location">
    <subcellularLocation>
        <location evidence="1">Membrane</location>
        <topology evidence="1">Multi-pass membrane protein</topology>
    </subcellularLocation>
</comment>
<evidence type="ECO:0000313" key="7">
    <source>
        <dbReference type="EMBL" id="GEL12415.1"/>
    </source>
</evidence>
<feature type="transmembrane region" description="Helical" evidence="5">
    <location>
        <begin position="131"/>
        <end position="150"/>
    </location>
</feature>
<feature type="transmembrane region" description="Helical" evidence="5">
    <location>
        <begin position="230"/>
        <end position="247"/>
    </location>
</feature>
<dbReference type="GO" id="GO:0016020">
    <property type="term" value="C:membrane"/>
    <property type="evidence" value="ECO:0007669"/>
    <property type="project" value="UniProtKB-SubCell"/>
</dbReference>